<keyword evidence="1" id="KW-0472">Membrane</keyword>
<keyword evidence="1" id="KW-0812">Transmembrane</keyword>
<reference evidence="2" key="1">
    <citation type="submission" date="2023-08" db="EMBL/GenBank/DDBJ databases">
        <authorList>
            <person name="Alioto T."/>
            <person name="Alioto T."/>
            <person name="Gomez Garrido J."/>
        </authorList>
    </citation>
    <scope>NUCLEOTIDE SEQUENCE</scope>
</reference>
<sequence length="77" mass="8288">MGTSDHASVTIRGYKQCRQTDKQIRQIANQPDGQIIETPNTDSVINILYLSGVAVVAGAVKVINAILISVVNIVGYF</sequence>
<evidence type="ECO:0000313" key="3">
    <source>
        <dbReference type="Proteomes" id="UP001162480"/>
    </source>
</evidence>
<keyword evidence="1" id="KW-1133">Transmembrane helix</keyword>
<keyword evidence="3" id="KW-1185">Reference proteome</keyword>
<proteinExistence type="predicted"/>
<gene>
    <name evidence="2" type="ORF">OCTVUL_1B026339</name>
</gene>
<dbReference type="Proteomes" id="UP001162480">
    <property type="component" value="Chromosome 5"/>
</dbReference>
<evidence type="ECO:0000256" key="1">
    <source>
        <dbReference type="SAM" id="Phobius"/>
    </source>
</evidence>
<dbReference type="AlphaFoldDB" id="A0AA36F4U0"/>
<protein>
    <submittedName>
        <fullName evidence="2">Uncharacterized protein</fullName>
    </submittedName>
</protein>
<feature type="transmembrane region" description="Helical" evidence="1">
    <location>
        <begin position="47"/>
        <end position="74"/>
    </location>
</feature>
<name>A0AA36F4U0_OCTVU</name>
<organism evidence="2 3">
    <name type="scientific">Octopus vulgaris</name>
    <name type="common">Common octopus</name>
    <dbReference type="NCBI Taxonomy" id="6645"/>
    <lineage>
        <taxon>Eukaryota</taxon>
        <taxon>Metazoa</taxon>
        <taxon>Spiralia</taxon>
        <taxon>Lophotrochozoa</taxon>
        <taxon>Mollusca</taxon>
        <taxon>Cephalopoda</taxon>
        <taxon>Coleoidea</taxon>
        <taxon>Octopodiformes</taxon>
        <taxon>Octopoda</taxon>
        <taxon>Incirrata</taxon>
        <taxon>Octopodidae</taxon>
        <taxon>Octopus</taxon>
    </lineage>
</organism>
<evidence type="ECO:0000313" key="2">
    <source>
        <dbReference type="EMBL" id="CAI9722453.1"/>
    </source>
</evidence>
<accession>A0AA36F4U0</accession>
<dbReference type="EMBL" id="OX597818">
    <property type="protein sequence ID" value="CAI9722453.1"/>
    <property type="molecule type" value="Genomic_DNA"/>
</dbReference>